<evidence type="ECO:0000313" key="3">
    <source>
        <dbReference type="Proteomes" id="UP000275846"/>
    </source>
</evidence>
<dbReference type="WBParaSite" id="SSLN_0001503901-mRNA-1">
    <property type="protein sequence ID" value="SSLN_0001503901-mRNA-1"/>
    <property type="gene ID" value="SSLN_0001503901"/>
</dbReference>
<feature type="region of interest" description="Disordered" evidence="1">
    <location>
        <begin position="24"/>
        <end position="84"/>
    </location>
</feature>
<dbReference type="EMBL" id="UYSU01039027">
    <property type="protein sequence ID" value="VDM00878.1"/>
    <property type="molecule type" value="Genomic_DNA"/>
</dbReference>
<feature type="compositionally biased region" description="Basic residues" evidence="1">
    <location>
        <begin position="48"/>
        <end position="66"/>
    </location>
</feature>
<reference evidence="2 3" key="2">
    <citation type="submission" date="2018-11" db="EMBL/GenBank/DDBJ databases">
        <authorList>
            <consortium name="Pathogen Informatics"/>
        </authorList>
    </citation>
    <scope>NUCLEOTIDE SEQUENCE [LARGE SCALE GENOMIC DNA]</scope>
    <source>
        <strain evidence="2 3">NST_G2</strain>
    </source>
</reference>
<gene>
    <name evidence="2" type="ORF">SSLN_LOCUS14492</name>
</gene>
<keyword evidence="3" id="KW-1185">Reference proteome</keyword>
<feature type="compositionally biased region" description="Low complexity" evidence="1">
    <location>
        <begin position="34"/>
        <end position="47"/>
    </location>
</feature>
<name>A0A183TDE4_SCHSO</name>
<proteinExistence type="predicted"/>
<accession>A0A183TDE4</accession>
<evidence type="ECO:0000313" key="4">
    <source>
        <dbReference type="WBParaSite" id="SSLN_0001503901-mRNA-1"/>
    </source>
</evidence>
<dbReference type="Proteomes" id="UP000275846">
    <property type="component" value="Unassembled WGS sequence"/>
</dbReference>
<reference evidence="4" key="1">
    <citation type="submission" date="2016-06" db="UniProtKB">
        <authorList>
            <consortium name="WormBaseParasite"/>
        </authorList>
    </citation>
    <scope>IDENTIFICATION</scope>
</reference>
<evidence type="ECO:0000256" key="1">
    <source>
        <dbReference type="SAM" id="MobiDB-lite"/>
    </source>
</evidence>
<sequence length="99" mass="10782">MALEEEVLQAVCEQPSRSLFGVTAVQPHSSSDASNQSPGQSCSCGSSPRRRNWRRLQTRRSQRPQAHRTIDAIDAGPEPIDGDNYIVPGTVISYLGSTN</sequence>
<protein>
    <submittedName>
        <fullName evidence="2 4">Uncharacterized protein</fullName>
    </submittedName>
</protein>
<dbReference type="AlphaFoldDB" id="A0A183TDE4"/>
<organism evidence="4">
    <name type="scientific">Schistocephalus solidus</name>
    <name type="common">Tapeworm</name>
    <dbReference type="NCBI Taxonomy" id="70667"/>
    <lineage>
        <taxon>Eukaryota</taxon>
        <taxon>Metazoa</taxon>
        <taxon>Spiralia</taxon>
        <taxon>Lophotrochozoa</taxon>
        <taxon>Platyhelminthes</taxon>
        <taxon>Cestoda</taxon>
        <taxon>Eucestoda</taxon>
        <taxon>Diphyllobothriidea</taxon>
        <taxon>Diphyllobothriidae</taxon>
        <taxon>Schistocephalus</taxon>
    </lineage>
</organism>
<evidence type="ECO:0000313" key="2">
    <source>
        <dbReference type="EMBL" id="VDM00878.1"/>
    </source>
</evidence>